<dbReference type="InterPro" id="IPR011006">
    <property type="entry name" value="CheY-like_superfamily"/>
</dbReference>
<keyword evidence="2" id="KW-0597">Phosphoprotein</keyword>
<feature type="domain" description="HTH LytTR-type" evidence="4">
    <location>
        <begin position="157"/>
        <end position="259"/>
    </location>
</feature>
<evidence type="ECO:0000256" key="2">
    <source>
        <dbReference type="PROSITE-ProRule" id="PRU00169"/>
    </source>
</evidence>
<organism evidence="5 6">
    <name type="scientific">Luteibacter flocculans</name>
    <dbReference type="NCBI Taxonomy" id="2780091"/>
    <lineage>
        <taxon>Bacteria</taxon>
        <taxon>Pseudomonadati</taxon>
        <taxon>Pseudomonadota</taxon>
        <taxon>Gammaproteobacteria</taxon>
        <taxon>Lysobacterales</taxon>
        <taxon>Rhodanobacteraceae</taxon>
        <taxon>Luteibacter</taxon>
    </lineage>
</organism>
<dbReference type="Proteomes" id="UP001056681">
    <property type="component" value="Chromosome"/>
</dbReference>
<dbReference type="PROSITE" id="PS50930">
    <property type="entry name" value="HTH_LYTTR"/>
    <property type="match status" value="1"/>
</dbReference>
<dbReference type="PROSITE" id="PS50110">
    <property type="entry name" value="RESPONSE_REGULATORY"/>
    <property type="match status" value="1"/>
</dbReference>
<feature type="domain" description="Response regulatory" evidence="3">
    <location>
        <begin position="7"/>
        <end position="122"/>
    </location>
</feature>
<evidence type="ECO:0000313" key="6">
    <source>
        <dbReference type="Proteomes" id="UP001056681"/>
    </source>
</evidence>
<dbReference type="PANTHER" id="PTHR37299:SF1">
    <property type="entry name" value="STAGE 0 SPORULATION PROTEIN A HOMOLOG"/>
    <property type="match status" value="1"/>
</dbReference>
<dbReference type="Pfam" id="PF04397">
    <property type="entry name" value="LytTR"/>
    <property type="match status" value="1"/>
</dbReference>
<feature type="modified residue" description="4-aspartylphosphate" evidence="2">
    <location>
        <position position="59"/>
    </location>
</feature>
<dbReference type="Pfam" id="PF00072">
    <property type="entry name" value="Response_reg"/>
    <property type="match status" value="1"/>
</dbReference>
<dbReference type="InterPro" id="IPR046947">
    <property type="entry name" value="LytR-like"/>
</dbReference>
<evidence type="ECO:0000313" key="5">
    <source>
        <dbReference type="EMBL" id="URL57118.1"/>
    </source>
</evidence>
<dbReference type="SMART" id="SM00448">
    <property type="entry name" value="REC"/>
    <property type="match status" value="1"/>
</dbReference>
<keyword evidence="1" id="KW-0902">Two-component regulatory system</keyword>
<dbReference type="PANTHER" id="PTHR37299">
    <property type="entry name" value="TRANSCRIPTIONAL REGULATOR-RELATED"/>
    <property type="match status" value="1"/>
</dbReference>
<dbReference type="InterPro" id="IPR001789">
    <property type="entry name" value="Sig_transdc_resp-reg_receiver"/>
</dbReference>
<evidence type="ECO:0000259" key="4">
    <source>
        <dbReference type="PROSITE" id="PS50930"/>
    </source>
</evidence>
<dbReference type="RefSeq" id="WP_250338065.1">
    <property type="nucleotide sequence ID" value="NZ_CP063231.1"/>
</dbReference>
<evidence type="ECO:0000259" key="3">
    <source>
        <dbReference type="PROSITE" id="PS50110"/>
    </source>
</evidence>
<sequence>MDKKAPRCIVAEDEKLLAAALQRELAAAWPELDVLELAEDGGAALDAIAQHRPDVAFLDIRMPGLSGMAVAAAAAEVSPETLVVFITAYDQYAVDAFERGAVDYLLKPVTAERLAQTVTRLRARIGDASRHAGRTAQVARDLAERIDASLDEPLTWITASTGRATRLILVEDVIYFRAENKYTLVATAEGDALLSRPIRDLLRQLDPKTFRQIHRSTIVNLRQVASVERDDSGKGCLRLRGRPETLAVSQTFMTLFRAM</sequence>
<reference evidence="5" key="1">
    <citation type="submission" date="2020-10" db="EMBL/GenBank/DDBJ databases">
        <title>Whole-genome sequence of Luteibacter sp. EIF3.</title>
        <authorList>
            <person name="Friedrich I."/>
            <person name="Hertel R."/>
            <person name="Daniel R."/>
        </authorList>
    </citation>
    <scope>NUCLEOTIDE SEQUENCE</scope>
    <source>
        <strain evidence="5">EIF3</strain>
    </source>
</reference>
<evidence type="ECO:0000256" key="1">
    <source>
        <dbReference type="ARBA" id="ARBA00023012"/>
    </source>
</evidence>
<dbReference type="SUPFAM" id="SSF52172">
    <property type="entry name" value="CheY-like"/>
    <property type="match status" value="1"/>
</dbReference>
<dbReference type="InterPro" id="IPR007492">
    <property type="entry name" value="LytTR_DNA-bd_dom"/>
</dbReference>
<dbReference type="Gene3D" id="3.40.50.2300">
    <property type="match status" value="1"/>
</dbReference>
<proteinExistence type="predicted"/>
<gene>
    <name evidence="5" type="ORF">IM816_10665</name>
</gene>
<name>A0ABY4SZW5_9GAMM</name>
<dbReference type="EMBL" id="CP063231">
    <property type="protein sequence ID" value="URL57118.1"/>
    <property type="molecule type" value="Genomic_DNA"/>
</dbReference>
<protein>
    <submittedName>
        <fullName evidence="5">Response regulator transcription factor</fullName>
    </submittedName>
</protein>
<accession>A0ABY4SZW5</accession>
<keyword evidence="6" id="KW-1185">Reference proteome</keyword>
<dbReference type="Gene3D" id="2.40.50.1020">
    <property type="entry name" value="LytTr DNA-binding domain"/>
    <property type="match status" value="1"/>
</dbReference>
<dbReference type="SMART" id="SM00850">
    <property type="entry name" value="LytTR"/>
    <property type="match status" value="1"/>
</dbReference>